<keyword evidence="2" id="KW-0514">Muscle protein</keyword>
<dbReference type="FunFam" id="2.60.40.10:FF:000192">
    <property type="entry name" value="Myomesin 1"/>
    <property type="match status" value="1"/>
</dbReference>
<dbReference type="InterPro" id="IPR036116">
    <property type="entry name" value="FN3_sf"/>
</dbReference>
<dbReference type="GO" id="GO:0031430">
    <property type="term" value="C:M band"/>
    <property type="evidence" value="ECO:0007669"/>
    <property type="project" value="TreeGrafter"/>
</dbReference>
<keyword evidence="5" id="KW-1133">Transmembrane helix</keyword>
<dbReference type="Pfam" id="PF07679">
    <property type="entry name" value="I-set"/>
    <property type="match status" value="4"/>
</dbReference>
<dbReference type="Gene3D" id="2.60.40.10">
    <property type="entry name" value="Immunoglobulins"/>
    <property type="match status" value="13"/>
</dbReference>
<reference evidence="9 10" key="1">
    <citation type="submission" date="2019-06" db="EMBL/GenBank/DDBJ databases">
        <title>Draft genomes of female and male turbot (Scophthalmus maximus).</title>
        <authorList>
            <person name="Xu H."/>
            <person name="Xu X.-W."/>
            <person name="Shao C."/>
            <person name="Chen S."/>
        </authorList>
    </citation>
    <scope>NUCLEOTIDE SEQUENCE [LARGE SCALE GENOMIC DNA]</scope>
    <source>
        <strain evidence="9">Ysfricsl-2016a</strain>
        <tissue evidence="9">Blood</tissue>
    </source>
</reference>
<feature type="domain" description="Fibronectin type-III" evidence="8">
    <location>
        <begin position="1296"/>
        <end position="1390"/>
    </location>
</feature>
<proteinExistence type="predicted"/>
<gene>
    <name evidence="9" type="ORF">F2P81_002519</name>
</gene>
<dbReference type="GO" id="GO:0045214">
    <property type="term" value="P:sarcomere organization"/>
    <property type="evidence" value="ECO:0007669"/>
    <property type="project" value="TreeGrafter"/>
</dbReference>
<evidence type="ECO:0000256" key="4">
    <source>
        <dbReference type="SAM" id="MobiDB-lite"/>
    </source>
</evidence>
<dbReference type="Proteomes" id="UP000438429">
    <property type="component" value="Unassembled WGS sequence"/>
</dbReference>
<evidence type="ECO:0000256" key="1">
    <source>
        <dbReference type="ARBA" id="ARBA00022737"/>
    </source>
</evidence>
<feature type="chain" id="PRO_5025492823" description="Myomesin 3" evidence="6">
    <location>
        <begin position="19"/>
        <end position="2033"/>
    </location>
</feature>
<dbReference type="SUPFAM" id="SSF48726">
    <property type="entry name" value="Immunoglobulin"/>
    <property type="match status" value="4"/>
</dbReference>
<evidence type="ECO:0000259" key="8">
    <source>
        <dbReference type="PROSITE" id="PS50853"/>
    </source>
</evidence>
<evidence type="ECO:0000313" key="10">
    <source>
        <dbReference type="Proteomes" id="UP000438429"/>
    </source>
</evidence>
<dbReference type="InterPro" id="IPR050964">
    <property type="entry name" value="Striated_Muscle_Regulatory"/>
</dbReference>
<comment type="caution">
    <text evidence="9">The sequence shown here is derived from an EMBL/GenBank/DDBJ whole genome shotgun (WGS) entry which is preliminary data.</text>
</comment>
<feature type="transmembrane region" description="Helical" evidence="5">
    <location>
        <begin position="233"/>
        <end position="256"/>
    </location>
</feature>
<keyword evidence="1" id="KW-0677">Repeat</keyword>
<protein>
    <recommendedName>
        <fullName evidence="11">Myomesin 3</fullName>
    </recommendedName>
</protein>
<evidence type="ECO:0000256" key="2">
    <source>
        <dbReference type="ARBA" id="ARBA00023179"/>
    </source>
</evidence>
<dbReference type="InterPro" id="IPR003598">
    <property type="entry name" value="Ig_sub2"/>
</dbReference>
<keyword evidence="5" id="KW-0812">Transmembrane</keyword>
<feature type="signal peptide" evidence="6">
    <location>
        <begin position="1"/>
        <end position="18"/>
    </location>
</feature>
<dbReference type="FunFam" id="2.60.40.10:FF:000029">
    <property type="entry name" value="Myomesin 1"/>
    <property type="match status" value="3"/>
</dbReference>
<dbReference type="EMBL" id="VEVO01000002">
    <property type="protein sequence ID" value="KAF0045990.1"/>
    <property type="molecule type" value="Genomic_DNA"/>
</dbReference>
<feature type="domain" description="Fibronectin type-III" evidence="8">
    <location>
        <begin position="1398"/>
        <end position="1496"/>
    </location>
</feature>
<feature type="domain" description="Ig-like" evidence="7">
    <location>
        <begin position="762"/>
        <end position="855"/>
    </location>
</feature>
<dbReference type="CDD" id="cd00063">
    <property type="entry name" value="FN3"/>
    <property type="match status" value="5"/>
</dbReference>
<keyword evidence="6" id="KW-0732">Signal</keyword>
<feature type="domain" description="Ig-like" evidence="7">
    <location>
        <begin position="1714"/>
        <end position="1794"/>
    </location>
</feature>
<dbReference type="SUPFAM" id="SSF49265">
    <property type="entry name" value="Fibronectin type III"/>
    <property type="match status" value="4"/>
</dbReference>
<feature type="region of interest" description="Disordered" evidence="4">
    <location>
        <begin position="1175"/>
        <end position="1204"/>
    </location>
</feature>
<evidence type="ECO:0000256" key="6">
    <source>
        <dbReference type="SAM" id="SignalP"/>
    </source>
</evidence>
<dbReference type="GO" id="GO:0003007">
    <property type="term" value="P:heart morphogenesis"/>
    <property type="evidence" value="ECO:0007669"/>
    <property type="project" value="UniProtKB-ARBA"/>
</dbReference>
<dbReference type="Pfam" id="PF00041">
    <property type="entry name" value="fn3"/>
    <property type="match status" value="5"/>
</dbReference>
<organism evidence="9 10">
    <name type="scientific">Scophthalmus maximus</name>
    <name type="common">Turbot</name>
    <name type="synonym">Psetta maxima</name>
    <dbReference type="NCBI Taxonomy" id="52904"/>
    <lineage>
        <taxon>Eukaryota</taxon>
        <taxon>Metazoa</taxon>
        <taxon>Chordata</taxon>
        <taxon>Craniata</taxon>
        <taxon>Vertebrata</taxon>
        <taxon>Euteleostomi</taxon>
        <taxon>Actinopterygii</taxon>
        <taxon>Neopterygii</taxon>
        <taxon>Teleostei</taxon>
        <taxon>Neoteleostei</taxon>
        <taxon>Acanthomorphata</taxon>
        <taxon>Carangaria</taxon>
        <taxon>Pleuronectiformes</taxon>
        <taxon>Pleuronectoidei</taxon>
        <taxon>Scophthalmidae</taxon>
        <taxon>Scophthalmus</taxon>
    </lineage>
</organism>
<dbReference type="SMART" id="SM00408">
    <property type="entry name" value="IGc2"/>
    <property type="match status" value="3"/>
</dbReference>
<feature type="domain" description="Ig-like" evidence="7">
    <location>
        <begin position="874"/>
        <end position="936"/>
    </location>
</feature>
<evidence type="ECO:0000256" key="5">
    <source>
        <dbReference type="SAM" id="Phobius"/>
    </source>
</evidence>
<dbReference type="FunFam" id="2.60.40.10:FF:000069">
    <property type="entry name" value="Alpha-protein kinase 3"/>
    <property type="match status" value="1"/>
</dbReference>
<feature type="domain" description="Fibronectin type-III" evidence="8">
    <location>
        <begin position="968"/>
        <end position="1063"/>
    </location>
</feature>
<dbReference type="PROSITE" id="PS50835">
    <property type="entry name" value="IG_LIKE"/>
    <property type="match status" value="4"/>
</dbReference>
<evidence type="ECO:0000256" key="3">
    <source>
        <dbReference type="ARBA" id="ARBA00023319"/>
    </source>
</evidence>
<dbReference type="InterPro" id="IPR013098">
    <property type="entry name" value="Ig_I-set"/>
</dbReference>
<evidence type="ECO:0000313" key="9">
    <source>
        <dbReference type="EMBL" id="KAF0045990.1"/>
    </source>
</evidence>
<sequence>MWPVHFIILLLFCYACLSTGNGKVYFVSKNFNNVLHWEPMKPASTGEKLFYSVQYWSDAGEQFLTKEECQNITALTCDLTAETPSIHDVHYHAQVSVNGRLLGRTVTRFKPIADTILGAPMFSTHTTVSSLFLNVTLPLGPFGVSVGDIISNSKNGPSKAVIVYILKITEPKWATLVNETTTGRFVINLKNNQTKYCGHVVYRPFSEWGRPVSENTSFCVTLLPGSPWMPLPWLFMSAALLVAIVTMSVVWTCNYVKGGKHTDMPQSLVTTSGTPSRALQSPDSCIIISTPVVSTPRDQTVYATIQMKPNVPSDRVGGYSPQDIICQAWQGSTGSSEGTVARSPTPNPLDVSAQSSEIYSAVAVHVPADENEDFQQASTEDRETSDLPLPPGAKLWDKCGNTPKLMSHGLPALRDVDACESNPARPLHVHTVRDTKGQLVLPLFTLKSTASPLNPERKPLLSDLMHFKKEALSLASSQSFDSSEWSDSGCDDCTVNTPTQSYCSTHYSPTQPAAPGFHLQCQNTPSCESGYKQNWMPAILLGAASEDSCEYRRTNYHWNGPKEEEEAEIHNSKSMTGWDICRSPSVLSIPIIINLFTLLEKEQWIKFHWCFSLQAIDSVKAFMTREKLNKQRKSSSSLSSVCKRPAGDLPHHLPFHVMKPISHKNSTESSSRAQFSIYEEEEEVSHSTRRKDILKETLATDEEYHRDKWTLFGNEAEKLEIGVIRSQHVLRTRINKMALRKQVEKKATAHIKYLERLSQKVPDFPIPLRAHTVWEGMTVQLCCTVQGCPPPKVTWYKDGAPLILSDQPWNYSLQQKFGLNSLEIRRCSPDDAGQYKVVAKSTLGEATTFATLVVNSSNLEREAHFGTSFPPTWVKEGDSLNLQCTFTSALLPFQQDVTWFRDGVQLHQSSAVDIKAVDNEASITLRAAHKEHEGVYMARLKTWDTIQEHSAFVYITDASAAVLGGPASPLSVQVCDVNKDYVFLTWQPPSADGESPVQGYYVERYDLGQGEWVRCNVHIQKMCHYPVFGLKEGTTYQFRVRAVNRAGAGRPSKATEPVITADPLEQTRAMVVKVHRGRTITITKDELEGQVKAPLPPTNVHACEVSDTYVVLSWTEPDPRGREPLSFYVERSLAGKSSWELASLDMVVNSPRFPVFDLAKGKKYCFRVRSVNKYGVSDPSEPSETVSLGKPQAAPAPPHSPMAVRDTDTSVLLQWQEPKEKDDILGYYLYYSETGEQDWKTVNNKPLTHTRFIVHGLENRKEYVFRVKSVSQAGNSNYSEESQPILVKSAIYVPSAPSAIALLLCTGLEMVLGWRGPLCHGGDPVRGYYLDQREEGMKTWREVNVKPVKERTLRVCNLSSGHFYQFRVFAANMAGVGKPSEASEGFLCEKWTMSEPGCPYDLASREVRDDALVLLWAAPLYEGRSPVTGYFLEVSQGDQSDSWMSLNDNPICETHYQVSGLQAGQTYRFRVSAVNEAGMGFASLPTEPVTAQTTPGTKEIEIGVDDDGFIFLGYEANEVNDESEFLWSKNYTEPIDAVRARTETKENRSVLTFTDPSEEDLGLYAVEMSDNANLSSSYDFTAKDLERLKELSWQVRNPLIALKSGWQVEVSEEGDVRLWLQTEGLSDAAELRLIFNDREISSTPHRKINLDKAKGLVEILFDQLAAEDEGSYTAQLRDGRAKNQFTLVFVDQKFRQTLALADAKRRDHQRKAGPYFQEFLSWSINDDCELVIKCKVTNTNKDTSLKWFKGGVEVSQVVYNQSSGASTFTIPQVTKAVAGSYRAVVSDRRGEDISTLELLDNEYDELLQQLSKQCALSAGPLSIQSTAVGFKLCCSFKYYISHLKTSWYFKDKRIEQEARTKTGSSMQMVWIEILNPTKNDIGKYTLEMFDGKETHKRFLDLSEQDKKIFYSGYQQSCCFLFFVSDRAKVTKGLPDVVAIREDKSLCLTCFIEGEPAPEILWLHNDKEIFNQAQFTITKEPKCSTITVNNVKTEYSGKYSIFVRNQYGCETVDVTVSVYKHGEKPPANAVEMGL</sequence>
<feature type="domain" description="Fibronectin type-III" evidence="8">
    <location>
        <begin position="1197"/>
        <end position="1290"/>
    </location>
</feature>
<evidence type="ECO:0000259" key="7">
    <source>
        <dbReference type="PROSITE" id="PS50835"/>
    </source>
</evidence>
<dbReference type="SMART" id="SM00060">
    <property type="entry name" value="FN3"/>
    <property type="match status" value="5"/>
</dbReference>
<dbReference type="CDD" id="cd00096">
    <property type="entry name" value="Ig"/>
    <property type="match status" value="1"/>
</dbReference>
<dbReference type="FunFam" id="2.60.40.10:FF:000179">
    <property type="entry name" value="Myomesin 2"/>
    <property type="match status" value="1"/>
</dbReference>
<dbReference type="GO" id="GO:0005198">
    <property type="term" value="F:structural molecule activity"/>
    <property type="evidence" value="ECO:0007669"/>
    <property type="project" value="UniProtKB-ARBA"/>
</dbReference>
<dbReference type="SMART" id="SM00409">
    <property type="entry name" value="IG"/>
    <property type="match status" value="5"/>
</dbReference>
<dbReference type="InterPro" id="IPR003599">
    <property type="entry name" value="Ig_sub"/>
</dbReference>
<dbReference type="InterPro" id="IPR036179">
    <property type="entry name" value="Ig-like_dom_sf"/>
</dbReference>
<keyword evidence="3" id="KW-0393">Immunoglobulin domain</keyword>
<dbReference type="FunFam" id="2.60.40.10:FF:000197">
    <property type="entry name" value="Myomesin 1"/>
    <property type="match status" value="1"/>
</dbReference>
<dbReference type="PANTHER" id="PTHR13817">
    <property type="entry name" value="TITIN"/>
    <property type="match status" value="1"/>
</dbReference>
<dbReference type="PANTHER" id="PTHR13817:SF89">
    <property type="entry name" value="MYOMESIN-3"/>
    <property type="match status" value="1"/>
</dbReference>
<dbReference type="GO" id="GO:0055013">
    <property type="term" value="P:cardiac muscle cell development"/>
    <property type="evidence" value="ECO:0007669"/>
    <property type="project" value="UniProtKB-ARBA"/>
</dbReference>
<evidence type="ECO:0008006" key="11">
    <source>
        <dbReference type="Google" id="ProtNLM"/>
    </source>
</evidence>
<dbReference type="FunFam" id="2.60.40.10:FF:000107">
    <property type="entry name" value="Myosin, light chain kinase a"/>
    <property type="match status" value="1"/>
</dbReference>
<dbReference type="InterPro" id="IPR013783">
    <property type="entry name" value="Ig-like_fold"/>
</dbReference>
<dbReference type="InterPro" id="IPR007110">
    <property type="entry name" value="Ig-like_dom"/>
</dbReference>
<dbReference type="InterPro" id="IPR003961">
    <property type="entry name" value="FN3_dom"/>
</dbReference>
<dbReference type="Pfam" id="PF01108">
    <property type="entry name" value="Tissue_fac"/>
    <property type="match status" value="1"/>
</dbReference>
<feature type="domain" description="Ig-like" evidence="7">
    <location>
        <begin position="1927"/>
        <end position="2016"/>
    </location>
</feature>
<dbReference type="PROSITE" id="PS50853">
    <property type="entry name" value="FN3"/>
    <property type="match status" value="5"/>
</dbReference>
<name>A0A6A4TQX3_SCOMX</name>
<keyword evidence="5" id="KW-0472">Membrane</keyword>
<feature type="domain" description="Fibronectin type-III" evidence="8">
    <location>
        <begin position="1096"/>
        <end position="1191"/>
    </location>
</feature>
<dbReference type="PRINTS" id="PR00014">
    <property type="entry name" value="FNTYPEIII"/>
</dbReference>
<accession>A0A6A4TQX3</accession>